<dbReference type="RefSeq" id="WP_160604134.1">
    <property type="nucleotide sequence ID" value="NZ_WTYX01000001.1"/>
</dbReference>
<evidence type="ECO:0008006" key="4">
    <source>
        <dbReference type="Google" id="ProtNLM"/>
    </source>
</evidence>
<evidence type="ECO:0000313" key="2">
    <source>
        <dbReference type="EMBL" id="MXO90675.1"/>
    </source>
</evidence>
<comment type="caution">
    <text evidence="2">The sequence shown here is derived from an EMBL/GenBank/DDBJ whole genome shotgun (WGS) entry which is preliminary data.</text>
</comment>
<dbReference type="AlphaFoldDB" id="A0A844ZS47"/>
<protein>
    <recommendedName>
        <fullName evidence="4">Lipoprotein</fullName>
    </recommendedName>
</protein>
<dbReference type="Proteomes" id="UP000442714">
    <property type="component" value="Unassembled WGS sequence"/>
</dbReference>
<feature type="chain" id="PRO_5032712467" description="Lipoprotein" evidence="1">
    <location>
        <begin position="22"/>
        <end position="180"/>
    </location>
</feature>
<gene>
    <name evidence="2" type="ORF">GRI41_07570</name>
</gene>
<keyword evidence="1" id="KW-0732">Signal</keyword>
<proteinExistence type="predicted"/>
<keyword evidence="3" id="KW-1185">Reference proteome</keyword>
<evidence type="ECO:0000313" key="3">
    <source>
        <dbReference type="Proteomes" id="UP000442714"/>
    </source>
</evidence>
<organism evidence="2 3">
    <name type="scientific">Pontixanthobacter aquaemixtae</name>
    <dbReference type="NCBI Taxonomy" id="1958940"/>
    <lineage>
        <taxon>Bacteria</taxon>
        <taxon>Pseudomonadati</taxon>
        <taxon>Pseudomonadota</taxon>
        <taxon>Alphaproteobacteria</taxon>
        <taxon>Sphingomonadales</taxon>
        <taxon>Erythrobacteraceae</taxon>
        <taxon>Pontixanthobacter</taxon>
    </lineage>
</organism>
<feature type="signal peptide" evidence="1">
    <location>
        <begin position="1"/>
        <end position="21"/>
    </location>
</feature>
<name>A0A844ZS47_9SPHN</name>
<dbReference type="EMBL" id="WTYX01000001">
    <property type="protein sequence ID" value="MXO90675.1"/>
    <property type="molecule type" value="Genomic_DNA"/>
</dbReference>
<dbReference type="OrthoDB" id="7629232at2"/>
<accession>A0A844ZS47</accession>
<dbReference type="PROSITE" id="PS51257">
    <property type="entry name" value="PROKAR_LIPOPROTEIN"/>
    <property type="match status" value="1"/>
</dbReference>
<evidence type="ECO:0000256" key="1">
    <source>
        <dbReference type="SAM" id="SignalP"/>
    </source>
</evidence>
<reference evidence="2 3" key="1">
    <citation type="submission" date="2019-12" db="EMBL/GenBank/DDBJ databases">
        <title>Genomic-based taxomic classification of the family Erythrobacteraceae.</title>
        <authorList>
            <person name="Xu L."/>
        </authorList>
    </citation>
    <scope>NUCLEOTIDE SEQUENCE [LARGE SCALE GENOMIC DNA]</scope>
    <source>
        <strain evidence="2 3">KCTC 52763</strain>
    </source>
</reference>
<sequence>MKKLRALATVPVLLAACCAPAPEPAPPPVVTQPAPTPSPTPPPVVSEPEFENWLDAPQTLGDWTYRDGTGLSYATFSANGEPARFGIECAKSTRTIHLVRGSRLTQTVPMRIRTETAQRLVNAQPSSDGRPILRATLPANDRLLDAIALSRGRFAVETGGMETLYLPAWPEITRVIEDCR</sequence>